<reference evidence="2 3" key="1">
    <citation type="submission" date="2019-05" db="EMBL/GenBank/DDBJ databases">
        <title>Flagellimonas sp. AsT0115, sp. nov., isolated from a marine red algae, Asparagopsis taxiformis.</title>
        <authorList>
            <person name="Kim J."/>
            <person name="Jeong S.E."/>
            <person name="Jeon C.O."/>
        </authorList>
    </citation>
    <scope>NUCLEOTIDE SEQUENCE [LARGE SCALE GENOMIC DNA]</scope>
    <source>
        <strain evidence="2 3">AsT0115</strain>
    </source>
</reference>
<dbReference type="EMBL" id="VCNI01000002">
    <property type="protein sequence ID" value="TMU54802.1"/>
    <property type="molecule type" value="Genomic_DNA"/>
</dbReference>
<evidence type="ECO:0000313" key="3">
    <source>
        <dbReference type="Proteomes" id="UP000751614"/>
    </source>
</evidence>
<evidence type="ECO:0000313" key="2">
    <source>
        <dbReference type="EMBL" id="TMU54802.1"/>
    </source>
</evidence>
<accession>A0ABY2WJT4</accession>
<gene>
    <name evidence="2" type="ORF">FGG15_11415</name>
</gene>
<comment type="caution">
    <text evidence="2">The sequence shown here is derived from an EMBL/GenBank/DDBJ whole genome shotgun (WGS) entry which is preliminary data.</text>
</comment>
<keyword evidence="1" id="KW-0812">Transmembrane</keyword>
<proteinExistence type="predicted"/>
<dbReference type="Proteomes" id="UP000751614">
    <property type="component" value="Unassembled WGS sequence"/>
</dbReference>
<keyword evidence="3" id="KW-1185">Reference proteome</keyword>
<keyword evidence="1" id="KW-1133">Transmembrane helix</keyword>
<name>A0ABY2WJT4_9FLAO</name>
<protein>
    <submittedName>
        <fullName evidence="2">Uncharacterized protein</fullName>
    </submittedName>
</protein>
<keyword evidence="1" id="KW-0472">Membrane</keyword>
<organism evidence="2 3">
    <name type="scientific">Flagellimonas algicola</name>
    <dbReference type="NCBI Taxonomy" id="2583815"/>
    <lineage>
        <taxon>Bacteria</taxon>
        <taxon>Pseudomonadati</taxon>
        <taxon>Bacteroidota</taxon>
        <taxon>Flavobacteriia</taxon>
        <taxon>Flavobacteriales</taxon>
        <taxon>Flavobacteriaceae</taxon>
        <taxon>Flagellimonas</taxon>
    </lineage>
</organism>
<evidence type="ECO:0000256" key="1">
    <source>
        <dbReference type="SAM" id="Phobius"/>
    </source>
</evidence>
<sequence>MFIIQKIQIILTCLTINLTSQLIYTQNFKQIDSSTYGVSQKGNNSTRPGSYKQVLQASKTKLSSGDQLTINLHISGYGAIDYSTVKVYYNTSSNFIDNKKSYFIGGITYEDDKISFGSFKSTLDNSGLIMLYANVLDDSGKEKFTLFNDGPRVPYINLFKDVDYKFRENNLTVIGHEISLAGKPPNRFEIQLADDLNAGDYYFEIVLTYFNGLNWATEQDEIKLTIIPWYEKYSSLIQWLALIIAILTIITLIRPCYTEIHRLIKLWQAKNSTELNDYQPLTEKGQKHAEKKDIIKKPSKKAIKSSNLKKVKKNRKK</sequence>
<dbReference type="RefSeq" id="WP_138836307.1">
    <property type="nucleotide sequence ID" value="NZ_VCNI01000002.1"/>
</dbReference>
<feature type="transmembrane region" description="Helical" evidence="1">
    <location>
        <begin position="236"/>
        <end position="257"/>
    </location>
</feature>